<dbReference type="AlphaFoldDB" id="A0A2T5BDW0"/>
<dbReference type="InterPro" id="IPR050177">
    <property type="entry name" value="Lipid_A_modif_metabolic_enz"/>
</dbReference>
<dbReference type="Gene3D" id="3.40.50.720">
    <property type="entry name" value="NAD(P)-binding Rossmann-like Domain"/>
    <property type="match status" value="1"/>
</dbReference>
<proteinExistence type="predicted"/>
<accession>A0A2T5BDW0</accession>
<dbReference type="RefSeq" id="WP_210204695.1">
    <property type="nucleotide sequence ID" value="NZ_JBHEEX010000015.1"/>
</dbReference>
<gene>
    <name evidence="2" type="ORF">C7449_10243</name>
</gene>
<dbReference type="PANTHER" id="PTHR43245:SF13">
    <property type="entry name" value="UDP-D-APIOSE_UDP-D-XYLOSE SYNTHASE 2"/>
    <property type="match status" value="1"/>
</dbReference>
<sequence length="325" mass="36168">MNSVMVTGAAGMIGSHLIDRLLADGVVVHGLDVVPLERANNLREARSHANFHYIQGDIRDKATIERFFRPEASTLYHLASVVGVRHYMEDPLSLIDIAIIGTRNFIALCEKHDVRILFTSTSEVYGRNPVVPWKETDDRVLGATSVDRWSYATSKALIEHMLFGVYRKSGMPMSIVRFFNVYGPRQNPIYVVSQSIYRALRNEAPEIYDGGRQTRCFTYVGDVVDGVIRAATNANAVGEVFNLGNPAEVTIAEVVDMCLRHSASSLTATAIETGKKYGAVYEDIERRVPDVSKARERLGWQATTEVETGIAQTVAWARANPWYLA</sequence>
<dbReference type="EMBL" id="PZZZ01000002">
    <property type="protein sequence ID" value="PTM97175.1"/>
    <property type="molecule type" value="Genomic_DNA"/>
</dbReference>
<comment type="caution">
    <text evidence="2">The sequence shown here is derived from an EMBL/GenBank/DDBJ whole genome shotgun (WGS) entry which is preliminary data.</text>
</comment>
<organism evidence="2 3">
    <name type="scientific">Mycoplana dimorpha</name>
    <dbReference type="NCBI Taxonomy" id="28320"/>
    <lineage>
        <taxon>Bacteria</taxon>
        <taxon>Pseudomonadati</taxon>
        <taxon>Pseudomonadota</taxon>
        <taxon>Alphaproteobacteria</taxon>
        <taxon>Hyphomicrobiales</taxon>
        <taxon>Rhizobiaceae</taxon>
        <taxon>Mycoplana</taxon>
    </lineage>
</organism>
<keyword evidence="3" id="KW-1185">Reference proteome</keyword>
<name>A0A2T5BDW0_MYCDI</name>
<dbReference type="InterPro" id="IPR016040">
    <property type="entry name" value="NAD(P)-bd_dom"/>
</dbReference>
<evidence type="ECO:0000259" key="1">
    <source>
        <dbReference type="Pfam" id="PF16363"/>
    </source>
</evidence>
<evidence type="ECO:0000313" key="2">
    <source>
        <dbReference type="EMBL" id="PTM97175.1"/>
    </source>
</evidence>
<feature type="domain" description="NAD(P)-binding" evidence="1">
    <location>
        <begin position="5"/>
        <end position="313"/>
    </location>
</feature>
<dbReference type="SUPFAM" id="SSF51735">
    <property type="entry name" value="NAD(P)-binding Rossmann-fold domains"/>
    <property type="match status" value="1"/>
</dbReference>
<dbReference type="UniPathway" id="UPA00796">
    <property type="reaction ID" value="UER00771"/>
</dbReference>
<dbReference type="Pfam" id="PF16363">
    <property type="entry name" value="GDP_Man_Dehyd"/>
    <property type="match status" value="1"/>
</dbReference>
<reference evidence="2 3" key="1">
    <citation type="submission" date="2018-04" db="EMBL/GenBank/DDBJ databases">
        <title>Genomic Encyclopedia of Type Strains, Phase IV (KMG-IV): sequencing the most valuable type-strain genomes for metagenomic binning, comparative biology and taxonomic classification.</title>
        <authorList>
            <person name="Goeker M."/>
        </authorList>
    </citation>
    <scope>NUCLEOTIDE SEQUENCE [LARGE SCALE GENOMIC DNA]</scope>
    <source>
        <strain evidence="2 3">DSM 7138</strain>
    </source>
</reference>
<dbReference type="PANTHER" id="PTHR43245">
    <property type="entry name" value="BIFUNCTIONAL POLYMYXIN RESISTANCE PROTEIN ARNA"/>
    <property type="match status" value="1"/>
</dbReference>
<dbReference type="Proteomes" id="UP000241247">
    <property type="component" value="Unassembled WGS sequence"/>
</dbReference>
<dbReference type="GO" id="GO:0033320">
    <property type="term" value="P:UDP-D-xylose biosynthetic process"/>
    <property type="evidence" value="ECO:0007669"/>
    <property type="project" value="UniProtKB-UniPathway"/>
</dbReference>
<dbReference type="InterPro" id="IPR036291">
    <property type="entry name" value="NAD(P)-bd_dom_sf"/>
</dbReference>
<protein>
    <submittedName>
        <fullName evidence="2">UDP-glucose 4-epimerase</fullName>
    </submittedName>
</protein>
<dbReference type="PRINTS" id="PR01713">
    <property type="entry name" value="NUCEPIMERASE"/>
</dbReference>
<evidence type="ECO:0000313" key="3">
    <source>
        <dbReference type="Proteomes" id="UP000241247"/>
    </source>
</evidence>